<reference evidence="3" key="1">
    <citation type="submission" date="2018-12" db="EMBL/GenBank/DDBJ databases">
        <authorList>
            <person name="Sun L."/>
            <person name="Chen Z."/>
        </authorList>
    </citation>
    <scope>NUCLEOTIDE SEQUENCE [LARGE SCALE GENOMIC DNA]</scope>
    <source>
        <strain evidence="3">3-2-2</strain>
    </source>
</reference>
<feature type="signal peptide" evidence="2">
    <location>
        <begin position="1"/>
        <end position="17"/>
    </location>
</feature>
<feature type="region of interest" description="Disordered" evidence="1">
    <location>
        <begin position="21"/>
        <end position="47"/>
    </location>
</feature>
<comment type="caution">
    <text evidence="3">The sequence shown here is derived from an EMBL/GenBank/DDBJ whole genome shotgun (WGS) entry which is preliminary data.</text>
</comment>
<dbReference type="InterPro" id="IPR019076">
    <property type="entry name" value="Spore_lipoprot_YhcN/YlaJ-like"/>
</dbReference>
<organism evidence="3 4">
    <name type="scientific">Siminovitchia acidinfaciens</name>
    <dbReference type="NCBI Taxonomy" id="2321395"/>
    <lineage>
        <taxon>Bacteria</taxon>
        <taxon>Bacillati</taxon>
        <taxon>Bacillota</taxon>
        <taxon>Bacilli</taxon>
        <taxon>Bacillales</taxon>
        <taxon>Bacillaceae</taxon>
        <taxon>Siminovitchia</taxon>
    </lineage>
</organism>
<dbReference type="OrthoDB" id="2381329at2"/>
<dbReference type="InterPro" id="IPR014247">
    <property type="entry name" value="Spore_lipoprot_YhcN/YlaJ"/>
</dbReference>
<feature type="region of interest" description="Disordered" evidence="1">
    <location>
        <begin position="150"/>
        <end position="193"/>
    </location>
</feature>
<keyword evidence="4" id="KW-1185">Reference proteome</keyword>
<dbReference type="GO" id="GO:0030435">
    <property type="term" value="P:sporulation resulting in formation of a cellular spore"/>
    <property type="evidence" value="ECO:0007669"/>
    <property type="project" value="InterPro"/>
</dbReference>
<accession>A0A429Y279</accession>
<dbReference type="NCBIfam" id="TIGR02898">
    <property type="entry name" value="spore_YhcN_YlaJ"/>
    <property type="match status" value="1"/>
</dbReference>
<evidence type="ECO:0000256" key="2">
    <source>
        <dbReference type="SAM" id="SignalP"/>
    </source>
</evidence>
<keyword evidence="2" id="KW-0732">Signal</keyword>
<dbReference type="AlphaFoldDB" id="A0A429Y279"/>
<proteinExistence type="predicted"/>
<keyword evidence="3" id="KW-0449">Lipoprotein</keyword>
<sequence length="193" mass="21176">MRIAILLLIALTLGACGQMNETQRDDGQPSVQKTRSEINRQDNTRTADESRADYLADLASSIPNVRGATAVVAGDYAIIGIDVDKDLDRSKVGTIKYSVAESIKHDPLGAGAVVVADPDINARLKEIRADMSAGRPIQGIINELADITGRLMPELPPRENNKNPQEAPQKQKQELDKPERRQIQKEQVEQSNQ</sequence>
<feature type="compositionally biased region" description="Basic and acidic residues" evidence="1">
    <location>
        <begin position="169"/>
        <end position="193"/>
    </location>
</feature>
<dbReference type="EMBL" id="QYTV02000003">
    <property type="protein sequence ID" value="RST75359.1"/>
    <property type="molecule type" value="Genomic_DNA"/>
</dbReference>
<feature type="compositionally biased region" description="Basic and acidic residues" evidence="1">
    <location>
        <begin position="34"/>
        <end position="47"/>
    </location>
</feature>
<dbReference type="PROSITE" id="PS51257">
    <property type="entry name" value="PROKAR_LIPOPROTEIN"/>
    <property type="match status" value="1"/>
</dbReference>
<evidence type="ECO:0000256" key="1">
    <source>
        <dbReference type="SAM" id="MobiDB-lite"/>
    </source>
</evidence>
<name>A0A429Y279_9BACI</name>
<protein>
    <submittedName>
        <fullName evidence="3">YhcN/YlaJ family sporulation lipoprotein</fullName>
    </submittedName>
</protein>
<dbReference type="Pfam" id="PF09580">
    <property type="entry name" value="Spore_YhcN_YlaJ"/>
    <property type="match status" value="1"/>
</dbReference>
<gene>
    <name evidence="3" type="ORF">D4T97_008935</name>
</gene>
<evidence type="ECO:0000313" key="4">
    <source>
        <dbReference type="Proteomes" id="UP000287156"/>
    </source>
</evidence>
<dbReference type="RefSeq" id="WP_126049777.1">
    <property type="nucleotide sequence ID" value="NZ_QYTV02000003.1"/>
</dbReference>
<feature type="chain" id="PRO_5039389159" evidence="2">
    <location>
        <begin position="18"/>
        <end position="193"/>
    </location>
</feature>
<dbReference type="Proteomes" id="UP000287156">
    <property type="component" value="Unassembled WGS sequence"/>
</dbReference>
<evidence type="ECO:0000313" key="3">
    <source>
        <dbReference type="EMBL" id="RST75359.1"/>
    </source>
</evidence>